<proteinExistence type="predicted"/>
<sequence>MAKYILILIAFMYLFHSCKGQKEENTNTLTEKHNNKKGFKAQKINNQKDETFFKFQDLTIELKFNNGSSNVMINNNEYLTSLVLESTNINVWYYKQDQEDKIIMIEGNDYYSSIFHVYHFYHQKLFYLGYFYVDQPNIENERPYKKDFNITSKKNKIIIETILNGAVKVRNAFTDKINEAQKL</sequence>
<accession>A0A1N7PGH4</accession>
<evidence type="ECO:0000313" key="1">
    <source>
        <dbReference type="EMBL" id="SIT09724.1"/>
    </source>
</evidence>
<organism evidence="1 2">
    <name type="scientific">Chryseobacterium ureilyticum</name>
    <dbReference type="NCBI Taxonomy" id="373668"/>
    <lineage>
        <taxon>Bacteria</taxon>
        <taxon>Pseudomonadati</taxon>
        <taxon>Bacteroidota</taxon>
        <taxon>Flavobacteriia</taxon>
        <taxon>Flavobacteriales</taxon>
        <taxon>Weeksellaceae</taxon>
        <taxon>Chryseobacterium group</taxon>
        <taxon>Chryseobacterium</taxon>
    </lineage>
</organism>
<name>A0A1N7PGH4_9FLAO</name>
<evidence type="ECO:0000313" key="2">
    <source>
        <dbReference type="Proteomes" id="UP000186744"/>
    </source>
</evidence>
<dbReference type="EMBL" id="FTOL01000005">
    <property type="protein sequence ID" value="SIT09724.1"/>
    <property type="molecule type" value="Genomic_DNA"/>
</dbReference>
<reference evidence="2" key="1">
    <citation type="submission" date="2017-01" db="EMBL/GenBank/DDBJ databases">
        <authorList>
            <person name="Varghese N."/>
            <person name="Submissions S."/>
        </authorList>
    </citation>
    <scope>NUCLEOTIDE SEQUENCE [LARGE SCALE GENOMIC DNA]</scope>
    <source>
        <strain evidence="2">DSM 18017</strain>
    </source>
</reference>
<dbReference type="RefSeq" id="WP_139329296.1">
    <property type="nucleotide sequence ID" value="NZ_FTOL01000005.1"/>
</dbReference>
<dbReference type="STRING" id="373668.SAMN05421786_105162"/>
<gene>
    <name evidence="1" type="ORF">SAMN05421786_105162</name>
</gene>
<dbReference type="Proteomes" id="UP000186744">
    <property type="component" value="Unassembled WGS sequence"/>
</dbReference>
<dbReference type="OrthoDB" id="1268816at2"/>
<protein>
    <submittedName>
        <fullName evidence="1">Uncharacterized protein</fullName>
    </submittedName>
</protein>
<dbReference type="AlphaFoldDB" id="A0A1N7PGH4"/>
<keyword evidence="2" id="KW-1185">Reference proteome</keyword>